<keyword evidence="4" id="KW-1185">Reference proteome</keyword>
<dbReference type="EMBL" id="JANIAA010000060">
    <property type="protein sequence ID" value="MCQ8195050.1"/>
    <property type="molecule type" value="Genomic_DNA"/>
</dbReference>
<evidence type="ECO:0000256" key="1">
    <source>
        <dbReference type="SAM" id="MobiDB-lite"/>
    </source>
</evidence>
<gene>
    <name evidence="3" type="ORF">NP777_43880</name>
</gene>
<dbReference type="RefSeq" id="WP_256655794.1">
    <property type="nucleotide sequence ID" value="NZ_JANIAA010000060.1"/>
</dbReference>
<reference evidence="3 4" key="1">
    <citation type="submission" date="2022-07" db="EMBL/GenBank/DDBJ databases">
        <authorList>
            <person name="Phongsopitanun W."/>
            <person name="Tanasupawat S."/>
        </authorList>
    </citation>
    <scope>NUCLEOTIDE SEQUENCE [LARGE SCALE GENOMIC DNA]</scope>
    <source>
        <strain evidence="3 4">RCU-064</strain>
    </source>
</reference>
<feature type="transmembrane region" description="Helical" evidence="2">
    <location>
        <begin position="58"/>
        <end position="78"/>
    </location>
</feature>
<sequence>MSGAPAGGAGGEVNDEFLADVGDDRPKDTGPVHWPVWNREGKGETVMRTLPHPQTGQGAVVLGVLTLTVVAMVVLATAPRADTPVVAGALVGAVAAVFVMTAAVRHARRRAARHARGRLVETVDESWFTARTLEGFPKEAVLARLPGQDSPSPECVYTAWVFATQGYDAVWIAHHLDLPEDVTHLLVEAARHRH</sequence>
<organism evidence="3 4">
    <name type="scientific">Streptomyces rugosispiralis</name>
    <dbReference type="NCBI Taxonomy" id="2967341"/>
    <lineage>
        <taxon>Bacteria</taxon>
        <taxon>Bacillati</taxon>
        <taxon>Actinomycetota</taxon>
        <taxon>Actinomycetes</taxon>
        <taxon>Kitasatosporales</taxon>
        <taxon>Streptomycetaceae</taxon>
        <taxon>Streptomyces</taxon>
    </lineage>
</organism>
<keyword evidence="2" id="KW-1133">Transmembrane helix</keyword>
<evidence type="ECO:0000313" key="4">
    <source>
        <dbReference type="Proteomes" id="UP001204746"/>
    </source>
</evidence>
<feature type="compositionally biased region" description="Gly residues" evidence="1">
    <location>
        <begin position="1"/>
        <end position="11"/>
    </location>
</feature>
<evidence type="ECO:0000256" key="2">
    <source>
        <dbReference type="SAM" id="Phobius"/>
    </source>
</evidence>
<dbReference type="Proteomes" id="UP001204746">
    <property type="component" value="Unassembled WGS sequence"/>
</dbReference>
<keyword evidence="2" id="KW-0812">Transmembrane</keyword>
<evidence type="ECO:0000313" key="3">
    <source>
        <dbReference type="EMBL" id="MCQ8195050.1"/>
    </source>
</evidence>
<keyword evidence="2" id="KW-0472">Membrane</keyword>
<accession>A0ABT1VCD8</accession>
<protein>
    <submittedName>
        <fullName evidence="3">Uncharacterized protein</fullName>
    </submittedName>
</protein>
<feature type="region of interest" description="Disordered" evidence="1">
    <location>
        <begin position="1"/>
        <end position="37"/>
    </location>
</feature>
<comment type="caution">
    <text evidence="3">The sequence shown here is derived from an EMBL/GenBank/DDBJ whole genome shotgun (WGS) entry which is preliminary data.</text>
</comment>
<feature type="transmembrane region" description="Helical" evidence="2">
    <location>
        <begin position="84"/>
        <end position="104"/>
    </location>
</feature>
<name>A0ABT1VCD8_9ACTN</name>
<proteinExistence type="predicted"/>